<dbReference type="EMBL" id="CYZO01000018">
    <property type="protein sequence ID" value="CUO08306.1"/>
    <property type="molecule type" value="Genomic_DNA"/>
</dbReference>
<accession>A0A174C9D3</accession>
<dbReference type="RefSeq" id="WP_004846560.1">
    <property type="nucleotide sequence ID" value="NZ_AP028249.1"/>
</dbReference>
<dbReference type="Pfam" id="PF19484">
    <property type="entry name" value="DUF6020"/>
    <property type="match status" value="1"/>
</dbReference>
<dbReference type="AlphaFoldDB" id="A0A174C9D3"/>
<dbReference type="Proteomes" id="UP000095787">
    <property type="component" value="Unassembled WGS sequence"/>
</dbReference>
<sequence length="604" mass="70378">MSEKLKKQSVIISLIWAFVGTIGVVYYIKIGTGMDVSPNYANNIIYYFIYAASAFSVYYCCKVITKKKAVFAGILSLLFACICIIGAQIEYLRAINWLWITWIKVLCLAIFLFPLFVLLIYILDDCRFKAAESCVKNISKWKIFLAIIVIWGIAYLAMFPGIYDYDSIDQTLQFLVTGNVSGHHPVLHSLLLSGFMKIGYVVFHSYEIGLGIFTLLQVLFLAYAAMKVAWFLLQKGYNRLFWFTMCFYLCFPLHYIMSVWDTKDSIFAGFFVLVSLSLIEMADRTSGFWDNRWNLVKFVLYVVLMCMFRNNGLYALILLIPICFFCFKERRKATIILFMLSMLIYVSYQNILLPSLGVKSGNIREMMSIPCQQLAKVYVETPEAYTDEEKEALLELIPEKNIMDYQYRPMISDATKNYLNSEVLKSDLPKYGKLYVSIGLKSPRKYIEAFLQNSCGFWYPNKSYPDERMFHPYTEFDMADPNLFKGDYIYLERMSLFPQYEEILRPFFQSAVWKKIPIVSNFFVPGTYFIVLLFGISVSFYRKNYKQLFVFGFWGAYWFTLLISPVALVRYAYPVIMCLPLMLSLITQKGLLSWKRERKNTKNG</sequence>
<protein>
    <submittedName>
        <fullName evidence="1">Uncharacterized protein</fullName>
    </submittedName>
</protein>
<name>A0A174C9D3_9FIRM</name>
<organism evidence="1 2">
    <name type="scientific">[Ruminococcus] torques</name>
    <dbReference type="NCBI Taxonomy" id="33039"/>
    <lineage>
        <taxon>Bacteria</taxon>
        <taxon>Bacillati</taxon>
        <taxon>Bacillota</taxon>
        <taxon>Clostridia</taxon>
        <taxon>Lachnospirales</taxon>
        <taxon>Lachnospiraceae</taxon>
        <taxon>Mediterraneibacter</taxon>
    </lineage>
</organism>
<gene>
    <name evidence="1" type="ORF">ERS852456_01565</name>
</gene>
<evidence type="ECO:0000313" key="1">
    <source>
        <dbReference type="EMBL" id="CUO08306.1"/>
    </source>
</evidence>
<proteinExistence type="predicted"/>
<reference evidence="1 2" key="1">
    <citation type="submission" date="2015-09" db="EMBL/GenBank/DDBJ databases">
        <authorList>
            <consortium name="Pathogen Informatics"/>
        </authorList>
    </citation>
    <scope>NUCLEOTIDE SEQUENCE [LARGE SCALE GENOMIC DNA]</scope>
    <source>
        <strain evidence="1 2">2789STDY5834841</strain>
    </source>
</reference>
<dbReference type="InterPro" id="IPR046062">
    <property type="entry name" value="DUF6020"/>
</dbReference>
<evidence type="ECO:0000313" key="2">
    <source>
        <dbReference type="Proteomes" id="UP000095787"/>
    </source>
</evidence>